<dbReference type="InterPro" id="IPR037069">
    <property type="entry name" value="AcylCoA_DH/ox_N_sf"/>
</dbReference>
<evidence type="ECO:0000313" key="4">
    <source>
        <dbReference type="EMBL" id="OAE40533.1"/>
    </source>
</evidence>
<dbReference type="SUPFAM" id="SSF56645">
    <property type="entry name" value="Acyl-CoA dehydrogenase NM domain-like"/>
    <property type="match status" value="1"/>
</dbReference>
<dbReference type="AlphaFoldDB" id="A0A176X3K3"/>
<dbReference type="GO" id="GO:0003995">
    <property type="term" value="F:acyl-CoA dehydrogenase activity"/>
    <property type="evidence" value="ECO:0007669"/>
    <property type="project" value="TreeGrafter"/>
</dbReference>
<evidence type="ECO:0000256" key="1">
    <source>
        <dbReference type="ARBA" id="ARBA00023002"/>
    </source>
</evidence>
<keyword evidence="4" id="KW-0503">Monooxygenase</keyword>
<dbReference type="PIRSF" id="PIRSF016578">
    <property type="entry name" value="HsaA"/>
    <property type="match status" value="1"/>
</dbReference>
<dbReference type="GO" id="GO:0050660">
    <property type="term" value="F:flavin adenine dinucleotide binding"/>
    <property type="evidence" value="ECO:0007669"/>
    <property type="project" value="InterPro"/>
</dbReference>
<evidence type="ECO:0000313" key="5">
    <source>
        <dbReference type="Proteomes" id="UP000077098"/>
    </source>
</evidence>
<dbReference type="InterPro" id="IPR013786">
    <property type="entry name" value="AcylCoA_DH/ox_N"/>
</dbReference>
<proteinExistence type="predicted"/>
<keyword evidence="1" id="KW-0560">Oxidoreductase</keyword>
<feature type="domain" description="Acyl-CoA dehydrogenase/oxidase N-terminal" evidence="2">
    <location>
        <begin position="33"/>
        <end position="113"/>
    </location>
</feature>
<feature type="domain" description="Acyl-CoA dehydrogenase C-terminal" evidence="3">
    <location>
        <begin position="249"/>
        <end position="389"/>
    </location>
</feature>
<dbReference type="Proteomes" id="UP000077098">
    <property type="component" value="Unassembled WGS sequence"/>
</dbReference>
<comment type="caution">
    <text evidence="4">The sequence shown here is derived from an EMBL/GenBank/DDBJ whole genome shotgun (WGS) entry which is preliminary data.</text>
</comment>
<dbReference type="InterPro" id="IPR036250">
    <property type="entry name" value="AcylCo_DH-like_C"/>
</dbReference>
<dbReference type="SUPFAM" id="SSF47203">
    <property type="entry name" value="Acyl-CoA dehydrogenase C-terminal domain-like"/>
    <property type="match status" value="1"/>
</dbReference>
<dbReference type="PANTHER" id="PTHR43884">
    <property type="entry name" value="ACYL-COA DEHYDROGENASE"/>
    <property type="match status" value="1"/>
</dbReference>
<dbReference type="GO" id="GO:0004497">
    <property type="term" value="F:monooxygenase activity"/>
    <property type="evidence" value="ECO:0007669"/>
    <property type="project" value="UniProtKB-KW"/>
</dbReference>
<sequence length="409" mass="43293">MNDMSHAPQPVQTNPHVRLASRVVGMADLFRSSARETEEARRVPASHIEALRGIGYFDVVKPRAFNGKGGDFAELVEANIELSAACASTGWVAGLLSAHQWLLAMFPEQAQADVWGENPDALLCGSYAPVKMAEAADGGYRLSGKWAFASGCENAQWSLCAAILPPKGEGKPVPAFLLVPASEYVIEDTWHVVGLAGTGSKTLVLDDVFVPEHRVLTFPDATSGHTPGGRYYAHEGLFNMPLLTGIPSCLAAAGVGAAKGALAAYVDHVGGRVTRGAVAGGNNRMAEFPTIQLRVAEAAASVDAACEILLRDVSRAQALAQSRIESCSEFTVDDRLLSRRGQSFAVSLSLRAVQALNDSTGGVGLDLANPVQRAWRDANAVGRHISMNWDAVGTMIGQSMLGLEPKGQY</sequence>
<dbReference type="Gene3D" id="1.10.540.10">
    <property type="entry name" value="Acyl-CoA dehydrogenase/oxidase, N-terminal domain"/>
    <property type="match status" value="1"/>
</dbReference>
<dbReference type="Pfam" id="PF08028">
    <property type="entry name" value="Acyl-CoA_dh_2"/>
    <property type="match status" value="1"/>
</dbReference>
<dbReference type="InterPro" id="IPR046373">
    <property type="entry name" value="Acyl-CoA_Oxase/DH_mid-dom_sf"/>
</dbReference>
<dbReference type="RefSeq" id="WP_063950286.1">
    <property type="nucleotide sequence ID" value="NZ_LXPS01000036.1"/>
</dbReference>
<accession>A0A176X3K3</accession>
<organism evidence="4 5">
    <name type="scientific">Agrobacterium tumefaciens</name>
    <dbReference type="NCBI Taxonomy" id="358"/>
    <lineage>
        <taxon>Bacteria</taxon>
        <taxon>Pseudomonadati</taxon>
        <taxon>Pseudomonadota</taxon>
        <taxon>Alphaproteobacteria</taxon>
        <taxon>Hyphomicrobiales</taxon>
        <taxon>Rhizobiaceae</taxon>
        <taxon>Rhizobium/Agrobacterium group</taxon>
        <taxon>Agrobacterium</taxon>
        <taxon>Agrobacterium tumefaciens complex</taxon>
    </lineage>
</organism>
<dbReference type="Pfam" id="PF02771">
    <property type="entry name" value="Acyl-CoA_dh_N"/>
    <property type="match status" value="1"/>
</dbReference>
<dbReference type="PANTHER" id="PTHR43884:SF12">
    <property type="entry name" value="ISOVALERYL-COA DEHYDROGENASE, MITOCHONDRIAL-RELATED"/>
    <property type="match status" value="1"/>
</dbReference>
<dbReference type="Gene3D" id="1.20.140.10">
    <property type="entry name" value="Butyryl-CoA Dehydrogenase, subunit A, domain 3"/>
    <property type="match status" value="1"/>
</dbReference>
<gene>
    <name evidence="4" type="ORF">A7J57_09665</name>
</gene>
<dbReference type="CDD" id="cd01159">
    <property type="entry name" value="NcnH"/>
    <property type="match status" value="1"/>
</dbReference>
<dbReference type="Gene3D" id="2.40.110.10">
    <property type="entry name" value="Butyryl-CoA Dehydrogenase, subunit A, domain 2"/>
    <property type="match status" value="1"/>
</dbReference>
<evidence type="ECO:0000259" key="3">
    <source>
        <dbReference type="Pfam" id="PF08028"/>
    </source>
</evidence>
<dbReference type="EMBL" id="LXPS01000036">
    <property type="protein sequence ID" value="OAE40533.1"/>
    <property type="molecule type" value="Genomic_DNA"/>
</dbReference>
<reference evidence="4 5" key="1">
    <citation type="submission" date="2016-05" db="EMBL/GenBank/DDBJ databases">
        <authorList>
            <person name="Lavstsen T."/>
            <person name="Jespersen J.S."/>
        </authorList>
    </citation>
    <scope>NUCLEOTIDE SEQUENCE [LARGE SCALE GENOMIC DNA]</scope>
    <source>
        <strain evidence="4 5">KCJ1736</strain>
    </source>
</reference>
<evidence type="ECO:0000259" key="2">
    <source>
        <dbReference type="Pfam" id="PF02771"/>
    </source>
</evidence>
<dbReference type="InterPro" id="IPR013107">
    <property type="entry name" value="Acyl-CoA_DH_C"/>
</dbReference>
<dbReference type="InterPro" id="IPR009100">
    <property type="entry name" value="AcylCoA_DH/oxidase_NM_dom_sf"/>
</dbReference>
<protein>
    <submittedName>
        <fullName evidence="4">Monooxygenase</fullName>
    </submittedName>
</protein>
<name>A0A176X3K3_AGRTU</name>